<evidence type="ECO:0000259" key="1">
    <source>
        <dbReference type="Pfam" id="PF14291"/>
    </source>
</evidence>
<dbReference type="PANTHER" id="PTHR45749">
    <property type="match status" value="1"/>
</dbReference>
<evidence type="ECO:0000313" key="2">
    <source>
        <dbReference type="EMBL" id="KAK2657934.1"/>
    </source>
</evidence>
<dbReference type="InterPro" id="IPR025398">
    <property type="entry name" value="DUF4371"/>
</dbReference>
<dbReference type="Pfam" id="PF14291">
    <property type="entry name" value="DUF4371"/>
    <property type="match status" value="1"/>
</dbReference>
<dbReference type="InterPro" id="IPR012337">
    <property type="entry name" value="RNaseH-like_sf"/>
</dbReference>
<dbReference type="Proteomes" id="UP001280121">
    <property type="component" value="Unassembled WGS sequence"/>
</dbReference>
<protein>
    <recommendedName>
        <fullName evidence="1">DUF4371 domain-containing protein</fullName>
    </recommendedName>
</protein>
<sequence>MKSLLAHEGLNDWKHVSERLSEHENNIEHITNMSTWIDLQIRLKKNETIDKSVQEQITKEKNRWRDVLIRIIAVVKYLAKHNLAFRGTNERIYENNNGNFLGLIEMLTEFDPVMQEHIRRIDNNEIHYHYLGHKIQNELISRLASSIKSTIINKIKVAKYFSVILDCTPDISHQEQMTLIIRCVDMSTSTIKVEEYFLQFLKVDDTSGIGLFNELQVALNSIGLDINDVRGQGYDNGSNMKGKHQGVQKRLLEINPRALYMPCASHSLNLIVCDMANSCVKAVSFFGVVQRIYSLFSSSTKIWKNFQDHVDGLTLKTLSTTRWESRINSVKAIKYQAPK</sequence>
<comment type="caution">
    <text evidence="2">The sequence shown here is derived from an EMBL/GenBank/DDBJ whole genome shotgun (WGS) entry which is preliminary data.</text>
</comment>
<name>A0AAD9XEG0_9ROSI</name>
<keyword evidence="3" id="KW-1185">Reference proteome</keyword>
<feature type="domain" description="DUF4371" evidence="1">
    <location>
        <begin position="43"/>
        <end position="246"/>
    </location>
</feature>
<accession>A0AAD9XEG0</accession>
<proteinExistence type="predicted"/>
<dbReference type="SUPFAM" id="SSF53098">
    <property type="entry name" value="Ribonuclease H-like"/>
    <property type="match status" value="1"/>
</dbReference>
<reference evidence="2" key="1">
    <citation type="journal article" date="2023" name="Plant J.">
        <title>Genome sequences and population genomics provide insights into the demographic history, inbreeding, and mutation load of two 'living fossil' tree species of Dipteronia.</title>
        <authorList>
            <person name="Feng Y."/>
            <person name="Comes H.P."/>
            <person name="Chen J."/>
            <person name="Zhu S."/>
            <person name="Lu R."/>
            <person name="Zhang X."/>
            <person name="Li P."/>
            <person name="Qiu J."/>
            <person name="Olsen K.M."/>
            <person name="Qiu Y."/>
        </authorList>
    </citation>
    <scope>NUCLEOTIDE SEQUENCE</scope>
    <source>
        <strain evidence="2">KIB01</strain>
    </source>
</reference>
<gene>
    <name evidence="2" type="ORF">Ddye_010986</name>
</gene>
<dbReference type="AlphaFoldDB" id="A0AAD9XEG0"/>
<dbReference type="EMBL" id="JANJYI010000003">
    <property type="protein sequence ID" value="KAK2657934.1"/>
    <property type="molecule type" value="Genomic_DNA"/>
</dbReference>
<evidence type="ECO:0000313" key="3">
    <source>
        <dbReference type="Proteomes" id="UP001280121"/>
    </source>
</evidence>
<dbReference type="PANTHER" id="PTHR45749:SF35">
    <property type="entry name" value="AC-LIKE TRANSPOSASE-RELATED"/>
    <property type="match status" value="1"/>
</dbReference>
<organism evidence="2 3">
    <name type="scientific">Dipteronia dyeriana</name>
    <dbReference type="NCBI Taxonomy" id="168575"/>
    <lineage>
        <taxon>Eukaryota</taxon>
        <taxon>Viridiplantae</taxon>
        <taxon>Streptophyta</taxon>
        <taxon>Embryophyta</taxon>
        <taxon>Tracheophyta</taxon>
        <taxon>Spermatophyta</taxon>
        <taxon>Magnoliopsida</taxon>
        <taxon>eudicotyledons</taxon>
        <taxon>Gunneridae</taxon>
        <taxon>Pentapetalae</taxon>
        <taxon>rosids</taxon>
        <taxon>malvids</taxon>
        <taxon>Sapindales</taxon>
        <taxon>Sapindaceae</taxon>
        <taxon>Hippocastanoideae</taxon>
        <taxon>Acereae</taxon>
        <taxon>Dipteronia</taxon>
    </lineage>
</organism>